<feature type="domain" description="N-acetyltransferase" evidence="1">
    <location>
        <begin position="6"/>
        <end position="162"/>
    </location>
</feature>
<gene>
    <name evidence="2" type="ORF">EV186_103582</name>
</gene>
<evidence type="ECO:0000313" key="3">
    <source>
        <dbReference type="Proteomes" id="UP000295444"/>
    </source>
</evidence>
<dbReference type="PANTHER" id="PTHR43792:SF1">
    <property type="entry name" value="N-ACETYLTRANSFERASE DOMAIN-CONTAINING PROTEIN"/>
    <property type="match status" value="1"/>
</dbReference>
<dbReference type="EMBL" id="SNXZ01000003">
    <property type="protein sequence ID" value="TDP97618.1"/>
    <property type="molecule type" value="Genomic_DNA"/>
</dbReference>
<dbReference type="RefSeq" id="WP_133850795.1">
    <property type="nucleotide sequence ID" value="NZ_SNXZ01000003.1"/>
</dbReference>
<dbReference type="InterPro" id="IPR000182">
    <property type="entry name" value="GNAT_dom"/>
</dbReference>
<proteinExistence type="predicted"/>
<dbReference type="SUPFAM" id="SSF55729">
    <property type="entry name" value="Acyl-CoA N-acyltransferases (Nat)"/>
    <property type="match status" value="1"/>
</dbReference>
<evidence type="ECO:0000313" key="2">
    <source>
        <dbReference type="EMBL" id="TDP97618.1"/>
    </source>
</evidence>
<keyword evidence="3" id="KW-1185">Reference proteome</keyword>
<dbReference type="PROSITE" id="PS51186">
    <property type="entry name" value="GNAT"/>
    <property type="match status" value="1"/>
</dbReference>
<dbReference type="InterPro" id="IPR016181">
    <property type="entry name" value="Acyl_CoA_acyltransferase"/>
</dbReference>
<sequence>MRTARLSLDPIGPHDRDAVVRMQTDPANFDYDQPNSVEDAHDQYERWSAHWLTHGWGYWLVRISATDQLIGIGGGCSTELDDGPAINIFYRFRPMARGKGYASELLTATVEFLTRVGPDQPMVIITDTDNKPSIVLAERNGFTQYKLGEHRGRPSRFFRYTG</sequence>
<protein>
    <submittedName>
        <fullName evidence="2">RimJ/RimL family protein N-acetyltransferase</fullName>
    </submittedName>
</protein>
<accession>A0A4V3CZD0</accession>
<dbReference type="AlphaFoldDB" id="A0A4V3CZD0"/>
<name>A0A4V3CZD0_LABRH</name>
<dbReference type="PANTHER" id="PTHR43792">
    <property type="entry name" value="GNAT FAMILY, PUTATIVE (AFU_ORTHOLOGUE AFUA_3G00765)-RELATED-RELATED"/>
    <property type="match status" value="1"/>
</dbReference>
<reference evidence="2 3" key="1">
    <citation type="submission" date="2019-03" db="EMBL/GenBank/DDBJ databases">
        <title>Genomic Encyclopedia of Type Strains, Phase IV (KMG-IV): sequencing the most valuable type-strain genomes for metagenomic binning, comparative biology and taxonomic classification.</title>
        <authorList>
            <person name="Goeker M."/>
        </authorList>
    </citation>
    <scope>NUCLEOTIDE SEQUENCE [LARGE SCALE GENOMIC DNA]</scope>
    <source>
        <strain evidence="2 3">DSM 45361</strain>
    </source>
</reference>
<dbReference type="GO" id="GO:0016747">
    <property type="term" value="F:acyltransferase activity, transferring groups other than amino-acyl groups"/>
    <property type="evidence" value="ECO:0007669"/>
    <property type="project" value="InterPro"/>
</dbReference>
<dbReference type="Pfam" id="PF13302">
    <property type="entry name" value="Acetyltransf_3"/>
    <property type="match status" value="1"/>
</dbReference>
<organism evidence="2 3">
    <name type="scientific">Labedaea rhizosphaerae</name>
    <dbReference type="NCBI Taxonomy" id="598644"/>
    <lineage>
        <taxon>Bacteria</taxon>
        <taxon>Bacillati</taxon>
        <taxon>Actinomycetota</taxon>
        <taxon>Actinomycetes</taxon>
        <taxon>Pseudonocardiales</taxon>
        <taxon>Pseudonocardiaceae</taxon>
        <taxon>Labedaea</taxon>
    </lineage>
</organism>
<keyword evidence="2" id="KW-0808">Transferase</keyword>
<dbReference type="Gene3D" id="3.40.630.30">
    <property type="match status" value="1"/>
</dbReference>
<evidence type="ECO:0000259" key="1">
    <source>
        <dbReference type="PROSITE" id="PS51186"/>
    </source>
</evidence>
<comment type="caution">
    <text evidence="2">The sequence shown here is derived from an EMBL/GenBank/DDBJ whole genome shotgun (WGS) entry which is preliminary data.</text>
</comment>
<dbReference type="OrthoDB" id="3533156at2"/>
<dbReference type="Proteomes" id="UP000295444">
    <property type="component" value="Unassembled WGS sequence"/>
</dbReference>
<dbReference type="InterPro" id="IPR051531">
    <property type="entry name" value="N-acetyltransferase"/>
</dbReference>